<feature type="compositionally biased region" description="Basic and acidic residues" evidence="1">
    <location>
        <begin position="22"/>
        <end position="33"/>
    </location>
</feature>
<dbReference type="AlphaFoldDB" id="E9J811"/>
<accession>E9J811</accession>
<proteinExistence type="predicted"/>
<feature type="compositionally biased region" description="Basic residues" evidence="1">
    <location>
        <begin position="248"/>
        <end position="261"/>
    </location>
</feature>
<dbReference type="HOGENOM" id="CLU_974248_0_0_1"/>
<feature type="region of interest" description="Disordered" evidence="1">
    <location>
        <begin position="207"/>
        <end position="232"/>
    </location>
</feature>
<protein>
    <submittedName>
        <fullName evidence="2">Uncharacterized protein</fullName>
    </submittedName>
</protein>
<dbReference type="EMBL" id="GL768726">
    <property type="protein sequence ID" value="EFZ11041.1"/>
    <property type="molecule type" value="Genomic_DNA"/>
</dbReference>
<evidence type="ECO:0000313" key="2">
    <source>
        <dbReference type="EMBL" id="EFZ11041.1"/>
    </source>
</evidence>
<feature type="compositionally biased region" description="Basic residues" evidence="1">
    <location>
        <begin position="208"/>
        <end position="230"/>
    </location>
</feature>
<reference evidence="2" key="1">
    <citation type="journal article" date="2011" name="Proc. Natl. Acad. Sci. U.S.A.">
        <title>The genome of the fire ant Solenopsis invicta.</title>
        <authorList>
            <person name="Wurm Y."/>
            <person name="Wang J."/>
            <person name="Riba-Grognuz O."/>
            <person name="Corona M."/>
            <person name="Nygaard S."/>
            <person name="Hunt B.G."/>
            <person name="Ingram K.K."/>
            <person name="Falquet L."/>
            <person name="Nipitwattanaphon M."/>
            <person name="Gotzek D."/>
            <person name="Dijkstra M.B."/>
            <person name="Oettler J."/>
            <person name="Comtesse F."/>
            <person name="Shih C.J."/>
            <person name="Wu W.J."/>
            <person name="Yang C.C."/>
            <person name="Thomas J."/>
            <person name="Beaudoing E."/>
            <person name="Pradervand S."/>
            <person name="Flegel V."/>
            <person name="Cook E.D."/>
            <person name="Fabbretti R."/>
            <person name="Stockinger H."/>
            <person name="Long L."/>
            <person name="Farmerie W.G."/>
            <person name="Oakey J."/>
            <person name="Boomsma J.J."/>
            <person name="Pamilo P."/>
            <person name="Yi S.V."/>
            <person name="Heinze J."/>
            <person name="Goodisman M.A."/>
            <person name="Farinelli L."/>
            <person name="Harshman K."/>
            <person name="Hulo N."/>
            <person name="Cerutti L."/>
            <person name="Xenarios I."/>
            <person name="Shoemaker D."/>
            <person name="Keller L."/>
        </authorList>
    </citation>
    <scope>NUCLEOTIDE SEQUENCE [LARGE SCALE GENOMIC DNA]</scope>
</reference>
<feature type="region of interest" description="Disordered" evidence="1">
    <location>
        <begin position="248"/>
        <end position="286"/>
    </location>
</feature>
<evidence type="ECO:0000256" key="1">
    <source>
        <dbReference type="SAM" id="MobiDB-lite"/>
    </source>
</evidence>
<feature type="non-terminal residue" evidence="2">
    <location>
        <position position="286"/>
    </location>
</feature>
<organism>
    <name type="scientific">Solenopsis invicta</name>
    <name type="common">Red imported fire ant</name>
    <name type="synonym">Solenopsis wagneri</name>
    <dbReference type="NCBI Taxonomy" id="13686"/>
    <lineage>
        <taxon>Eukaryota</taxon>
        <taxon>Metazoa</taxon>
        <taxon>Ecdysozoa</taxon>
        <taxon>Arthropoda</taxon>
        <taxon>Hexapoda</taxon>
        <taxon>Insecta</taxon>
        <taxon>Pterygota</taxon>
        <taxon>Neoptera</taxon>
        <taxon>Endopterygota</taxon>
        <taxon>Hymenoptera</taxon>
        <taxon>Apocrita</taxon>
        <taxon>Aculeata</taxon>
        <taxon>Formicoidea</taxon>
        <taxon>Formicidae</taxon>
        <taxon>Myrmicinae</taxon>
        <taxon>Solenopsis</taxon>
    </lineage>
</organism>
<feature type="region of interest" description="Disordered" evidence="1">
    <location>
        <begin position="10"/>
        <end position="33"/>
    </location>
</feature>
<feature type="compositionally biased region" description="Basic and acidic residues" evidence="1">
    <location>
        <begin position="262"/>
        <end position="286"/>
    </location>
</feature>
<sequence>MKILEFKKKRRAIKGTKSQNRNNDDGEKNSLPERTDAAYRLTHIQRTPHADSADNGLNIILLPVQEVAQKKIEFLSDTGSMISLIKLKTLAKDKDNKIHRALNRNARKNVYLHKTELQKLPVYRQRNRQRRTDGLRENTWPQFCTQEPSHMLLCHEASCNWRLTILTLPCEQRMLKSQRKIIVQVTANIHTIDIEYKEKNARYTLWRRPARHGRQKATSNARHRRRKRNQRALPCLDQSLQARFQCSRRHREIHVHSKEKRKNAETHQETVKRRLKDSKKQEQKNL</sequence>
<gene>
    <name evidence="2" type="ORF">SINV_00655</name>
</gene>
<name>E9J811_SOLIN</name>